<proteinExistence type="predicted"/>
<reference evidence="2 3" key="1">
    <citation type="journal article" date="2016" name="Nat. Commun.">
        <title>Thousands of microbial genomes shed light on interconnected biogeochemical processes in an aquifer system.</title>
        <authorList>
            <person name="Anantharaman K."/>
            <person name="Brown C.T."/>
            <person name="Hug L.A."/>
            <person name="Sharon I."/>
            <person name="Castelle C.J."/>
            <person name="Probst A.J."/>
            <person name="Thomas B.C."/>
            <person name="Singh A."/>
            <person name="Wilkins M.J."/>
            <person name="Karaoz U."/>
            <person name="Brodie E.L."/>
            <person name="Williams K.H."/>
            <person name="Hubbard S.S."/>
            <person name="Banfield J.F."/>
        </authorList>
    </citation>
    <scope>NUCLEOTIDE SEQUENCE [LARGE SCALE GENOMIC DNA]</scope>
</reference>
<dbReference type="AlphaFoldDB" id="A0A1F5GCI1"/>
<keyword evidence="1" id="KW-0812">Transmembrane</keyword>
<evidence type="ECO:0000313" key="2">
    <source>
        <dbReference type="EMBL" id="OGD89517.1"/>
    </source>
</evidence>
<name>A0A1F5GCI1_9BACT</name>
<sequence length="63" mass="6762">MAQERLVGSEDESLWKSRLFKFGVVAAVAGAFLKAKELITVGIVAVGAAWATFSLHERGKGKK</sequence>
<dbReference type="EMBL" id="MFAY01000007">
    <property type="protein sequence ID" value="OGD89517.1"/>
    <property type="molecule type" value="Genomic_DNA"/>
</dbReference>
<keyword evidence="1" id="KW-0472">Membrane</keyword>
<organism evidence="2 3">
    <name type="scientific">Candidatus Curtissbacteria bacterium RIFCSPHIGHO2_01_FULL_40_12</name>
    <dbReference type="NCBI Taxonomy" id="1797710"/>
    <lineage>
        <taxon>Bacteria</taxon>
        <taxon>Candidatus Curtissiibacteriota</taxon>
    </lineage>
</organism>
<feature type="transmembrane region" description="Helical" evidence="1">
    <location>
        <begin position="38"/>
        <end position="55"/>
    </location>
</feature>
<accession>A0A1F5GCI1</accession>
<comment type="caution">
    <text evidence="2">The sequence shown here is derived from an EMBL/GenBank/DDBJ whole genome shotgun (WGS) entry which is preliminary data.</text>
</comment>
<evidence type="ECO:0000313" key="3">
    <source>
        <dbReference type="Proteomes" id="UP000178577"/>
    </source>
</evidence>
<protein>
    <submittedName>
        <fullName evidence="2">Uncharacterized protein</fullName>
    </submittedName>
</protein>
<keyword evidence="1" id="KW-1133">Transmembrane helix</keyword>
<evidence type="ECO:0000256" key="1">
    <source>
        <dbReference type="SAM" id="Phobius"/>
    </source>
</evidence>
<dbReference type="Proteomes" id="UP000178577">
    <property type="component" value="Unassembled WGS sequence"/>
</dbReference>
<gene>
    <name evidence="2" type="ORF">A2693_04955</name>
</gene>